<feature type="compositionally biased region" description="Low complexity" evidence="1">
    <location>
        <begin position="369"/>
        <end position="381"/>
    </location>
</feature>
<feature type="compositionally biased region" description="Basic and acidic residues" evidence="1">
    <location>
        <begin position="269"/>
        <end position="291"/>
    </location>
</feature>
<feature type="compositionally biased region" description="Basic and acidic residues" evidence="1">
    <location>
        <begin position="300"/>
        <end position="310"/>
    </location>
</feature>
<dbReference type="Pfam" id="PF20245">
    <property type="entry name" value="DUF6600"/>
    <property type="match status" value="1"/>
</dbReference>
<feature type="compositionally biased region" description="Basic and acidic residues" evidence="1">
    <location>
        <begin position="382"/>
        <end position="394"/>
    </location>
</feature>
<name>A0A2S5A7P6_9SPHI</name>
<proteinExistence type="predicted"/>
<gene>
    <name evidence="2" type="ORF">C3K47_02950</name>
</gene>
<sequence length="394" mass="47222">MNISKASAQGFEGQYEEGDRDVSYQTFYDELSPYGDWVYDNQYGYVWRPNMGPDFMPYRTNGHWVSSEIGWTWASDYQWGWAPFHYGRWKFDTYLGWYWIPGYEWAPAWVVWSSNTDYYGWAPMAPGWNISVSINLGSIPSNYWVFAPPRYLCHVRMYDYCAPVYNNVTIVRNVTVINNYGYYNRTRYVCGPRVHEYNTRPGCHARPVPVRECHEPRSTRCDNKNMYVYRPRIVNHPSCRPPEVRGREYFANRDAQPRSRGEYPGNSRPDNRYENNRQRTEAPQQDNRRNDNWTNQQRDNNNERQQRERAVQYAQQQQERRSQAESRQAPQQTERYAQRQPQQERRSQTEYRQVSQSQERHSRENSSYQSAERSSRGQQQRSESHSEGRPRGRN</sequence>
<protein>
    <submittedName>
        <fullName evidence="2">Uncharacterized protein</fullName>
    </submittedName>
</protein>
<organism evidence="2 3">
    <name type="scientific">Solitalea longa</name>
    <dbReference type="NCBI Taxonomy" id="2079460"/>
    <lineage>
        <taxon>Bacteria</taxon>
        <taxon>Pseudomonadati</taxon>
        <taxon>Bacteroidota</taxon>
        <taxon>Sphingobacteriia</taxon>
        <taxon>Sphingobacteriales</taxon>
        <taxon>Sphingobacteriaceae</taxon>
        <taxon>Solitalea</taxon>
    </lineage>
</organism>
<evidence type="ECO:0000256" key="1">
    <source>
        <dbReference type="SAM" id="MobiDB-lite"/>
    </source>
</evidence>
<evidence type="ECO:0000313" key="2">
    <source>
        <dbReference type="EMBL" id="POY38372.1"/>
    </source>
</evidence>
<dbReference type="EMBL" id="PQVF01000002">
    <property type="protein sequence ID" value="POY38372.1"/>
    <property type="molecule type" value="Genomic_DNA"/>
</dbReference>
<feature type="region of interest" description="Disordered" evidence="1">
    <location>
        <begin position="234"/>
        <end position="394"/>
    </location>
</feature>
<comment type="caution">
    <text evidence="2">The sequence shown here is derived from an EMBL/GenBank/DDBJ whole genome shotgun (WGS) entry which is preliminary data.</text>
</comment>
<feature type="compositionally biased region" description="Polar residues" evidence="1">
    <location>
        <begin position="330"/>
        <end position="341"/>
    </location>
</feature>
<accession>A0A2S5A7P6</accession>
<dbReference type="AlphaFoldDB" id="A0A2S5A7P6"/>
<dbReference type="InterPro" id="IPR046535">
    <property type="entry name" value="DUF6600"/>
</dbReference>
<reference evidence="2 3" key="1">
    <citation type="submission" date="2018-01" db="EMBL/GenBank/DDBJ databases">
        <authorList>
            <person name="Gaut B.S."/>
            <person name="Morton B.R."/>
            <person name="Clegg M.T."/>
            <person name="Duvall M.R."/>
        </authorList>
    </citation>
    <scope>NUCLEOTIDE SEQUENCE [LARGE SCALE GENOMIC DNA]</scope>
    <source>
        <strain evidence="2 3">HR-AV</strain>
    </source>
</reference>
<feature type="compositionally biased region" description="Basic and acidic residues" evidence="1">
    <location>
        <begin position="242"/>
        <end position="261"/>
    </location>
</feature>
<dbReference type="Proteomes" id="UP000236893">
    <property type="component" value="Unassembled WGS sequence"/>
</dbReference>
<keyword evidence="3" id="KW-1185">Reference proteome</keyword>
<evidence type="ECO:0000313" key="3">
    <source>
        <dbReference type="Proteomes" id="UP000236893"/>
    </source>
</evidence>